<organism evidence="1 2">
    <name type="scientific">Salmonella enterica subsp. enterica serovar Alachua str. R6-377</name>
    <dbReference type="NCBI Taxonomy" id="913241"/>
    <lineage>
        <taxon>Bacteria</taxon>
        <taxon>Pseudomonadati</taxon>
        <taxon>Pseudomonadota</taxon>
        <taxon>Gammaproteobacteria</taxon>
        <taxon>Enterobacterales</taxon>
        <taxon>Enterobacteriaceae</taxon>
        <taxon>Salmonella</taxon>
    </lineage>
</organism>
<reference evidence="1 2" key="1">
    <citation type="journal article" date="2011" name="BMC Genomics">
        <title>Genome sequencing reveals diversification of virulence factor content and possible host adaptation in distinct subpopulations of Salmonella enterica.</title>
        <authorList>
            <person name="den Bakker H.C."/>
            <person name="Moreno Switt A.I."/>
            <person name="Govoni G."/>
            <person name="Cummings C.A."/>
            <person name="Ranieri M.L."/>
            <person name="Degoricija L."/>
            <person name="Hoelzer K."/>
            <person name="Rodriguez-Rivera L.D."/>
            <person name="Brown S."/>
            <person name="Bolchacova E."/>
            <person name="Furtado M.R."/>
            <person name="Wiedmann M."/>
        </authorList>
    </citation>
    <scope>NUCLEOTIDE SEQUENCE [LARGE SCALE GENOMIC DNA]</scope>
    <source>
        <strain evidence="1 2">R6-377</strain>
    </source>
</reference>
<comment type="caution">
    <text evidence="1">The sequence shown here is derived from an EMBL/GenBank/DDBJ whole genome shotgun (WGS) entry which is preliminary data.</text>
</comment>
<evidence type="ECO:0000313" key="1">
    <source>
        <dbReference type="EMBL" id="EHC34422.1"/>
    </source>
</evidence>
<evidence type="ECO:0000313" key="2">
    <source>
        <dbReference type="Proteomes" id="UP000004642"/>
    </source>
</evidence>
<dbReference type="AlphaFoldDB" id="G5LSH5"/>
<accession>G5LSH5</accession>
<feature type="non-terminal residue" evidence="1">
    <location>
        <position position="87"/>
    </location>
</feature>
<gene>
    <name evidence="1" type="ORF">LTSEALA_3972</name>
</gene>
<dbReference type="EMBL" id="AFCJ01001733">
    <property type="protein sequence ID" value="EHC34422.1"/>
    <property type="molecule type" value="Genomic_DNA"/>
</dbReference>
<sequence>MDVFIIDAGTAIFDNQRHGIAIPFKPRGDDALLRRVFQRIIQQVSAQLAKQYLIPLDPHRFLFAFVAQVDMFTSRLRQAPYRFTGEK</sequence>
<protein>
    <submittedName>
        <fullName evidence="1">Uncharacterized protein</fullName>
    </submittedName>
</protein>
<name>G5LSH5_SALET</name>
<proteinExistence type="predicted"/>
<dbReference type="Proteomes" id="UP000004642">
    <property type="component" value="Unassembled WGS sequence"/>
</dbReference>